<reference evidence="2 3" key="2">
    <citation type="submission" date="2019-01" db="EMBL/GenBank/DDBJ databases">
        <title>A chromosome length genome reference of the Java medaka (oryzias javanicus).</title>
        <authorList>
            <person name="Herpin A."/>
            <person name="Takehana Y."/>
            <person name="Naruse K."/>
            <person name="Ansai S."/>
            <person name="Kawaguchi M."/>
        </authorList>
    </citation>
    <scope>NUCLEOTIDE SEQUENCE [LARGE SCALE GENOMIC DNA]</scope>
    <source>
        <strain evidence="2">RS831</strain>
        <tissue evidence="2">Whole body</tissue>
    </source>
</reference>
<evidence type="ECO:0000313" key="3">
    <source>
        <dbReference type="Proteomes" id="UP000283210"/>
    </source>
</evidence>
<keyword evidence="3" id="KW-1185">Reference proteome</keyword>
<proteinExistence type="predicted"/>
<feature type="compositionally biased region" description="Polar residues" evidence="1">
    <location>
        <begin position="58"/>
        <end position="68"/>
    </location>
</feature>
<dbReference type="Proteomes" id="UP000283210">
    <property type="component" value="Chromosome 18"/>
</dbReference>
<sequence length="104" mass="10738">MRGGPSLDSLPGGLLCLPAEEEGERGGITGGDGGVTLEAGLERSFSCCPQEGRGGVQDRQQTSMFEQGSSVRARRASVHSNGLCVTLTALLHDFSHAPIAAHSC</sequence>
<protein>
    <submittedName>
        <fullName evidence="2">Uncharacterized protein</fullName>
    </submittedName>
</protein>
<organism evidence="2 3">
    <name type="scientific">Oryzias javanicus</name>
    <name type="common">Javanese ricefish</name>
    <name type="synonym">Aplocheilus javanicus</name>
    <dbReference type="NCBI Taxonomy" id="123683"/>
    <lineage>
        <taxon>Eukaryota</taxon>
        <taxon>Metazoa</taxon>
        <taxon>Chordata</taxon>
        <taxon>Craniata</taxon>
        <taxon>Vertebrata</taxon>
        <taxon>Euteleostomi</taxon>
        <taxon>Actinopterygii</taxon>
        <taxon>Neopterygii</taxon>
        <taxon>Teleostei</taxon>
        <taxon>Neoteleostei</taxon>
        <taxon>Acanthomorphata</taxon>
        <taxon>Ovalentaria</taxon>
        <taxon>Atherinomorphae</taxon>
        <taxon>Beloniformes</taxon>
        <taxon>Adrianichthyidae</taxon>
        <taxon>Oryziinae</taxon>
        <taxon>Oryzias</taxon>
    </lineage>
</organism>
<name>A0A437CBW9_ORYJA</name>
<gene>
    <name evidence="2" type="ORF">OJAV_G00177780</name>
</gene>
<dbReference type="AlphaFoldDB" id="A0A437CBW9"/>
<evidence type="ECO:0000256" key="1">
    <source>
        <dbReference type="SAM" id="MobiDB-lite"/>
    </source>
</evidence>
<feature type="region of interest" description="Disordered" evidence="1">
    <location>
        <begin position="50"/>
        <end position="70"/>
    </location>
</feature>
<reference evidence="2 3" key="1">
    <citation type="submission" date="2018-11" db="EMBL/GenBank/DDBJ databases">
        <authorList>
            <person name="Lopez-Roques C."/>
            <person name="Donnadieu C."/>
            <person name="Bouchez O."/>
            <person name="Klopp C."/>
            <person name="Cabau C."/>
            <person name="Zahm M."/>
        </authorList>
    </citation>
    <scope>NUCLEOTIDE SEQUENCE [LARGE SCALE GENOMIC DNA]</scope>
    <source>
        <strain evidence="2">RS831</strain>
        <tissue evidence="2">Whole body</tissue>
    </source>
</reference>
<evidence type="ECO:0000313" key="2">
    <source>
        <dbReference type="EMBL" id="RVE60128.1"/>
    </source>
</evidence>
<accession>A0A437CBW9</accession>
<dbReference type="EMBL" id="CM012454">
    <property type="protein sequence ID" value="RVE60128.1"/>
    <property type="molecule type" value="Genomic_DNA"/>
</dbReference>